<dbReference type="PANTHER" id="PTHR47165:SF4">
    <property type="entry name" value="OS03G0429900 PROTEIN"/>
    <property type="match status" value="1"/>
</dbReference>
<dbReference type="AlphaFoldDB" id="A0AAV0YZX8"/>
<keyword evidence="3" id="KW-1185">Reference proteome</keyword>
<dbReference type="CDD" id="cd04480">
    <property type="entry name" value="RPA1_DBD_A_like"/>
    <property type="match status" value="1"/>
</dbReference>
<dbReference type="PANTHER" id="PTHR47165">
    <property type="entry name" value="OS03G0429900 PROTEIN"/>
    <property type="match status" value="1"/>
</dbReference>
<gene>
    <name evidence="2" type="ORF">VFH_I400760</name>
</gene>
<dbReference type="SUPFAM" id="SSF50249">
    <property type="entry name" value="Nucleic acid-binding proteins"/>
    <property type="match status" value="1"/>
</dbReference>
<evidence type="ECO:0000256" key="1">
    <source>
        <dbReference type="SAM" id="MobiDB-lite"/>
    </source>
</evidence>
<evidence type="ECO:0000313" key="2">
    <source>
        <dbReference type="EMBL" id="CAI8589607.1"/>
    </source>
</evidence>
<sequence>MARPIEVVKDINESNDLWKIAVRCKHLWTMTSASKKEHIKMILVDFKVFYRSDRYEFVFVILVLVKLNEYVRLLYLYTIQVIVPPFLVSKFKEQLAVGCSYVMQNFKVSNNDFSFKSSNHSFKLVFCGSTSVKKAELLDIPMNYLNILHLDAIVEGKFQSNILVDILGGATEISQINVDNKKSKVVFSITDNRFEVQYGSIIVLLINASIKEAQGGFPLNIYNAWNGTKLLINDVTLDVVIKLRDSMQSELPLLSSSKILSLAEITTLQHETTCVIVATLEKFEAGQSGWYYDGCVGCTKSVSLQDGKLVCYSKHISPASVLRYKLEVLVVEDKYKAKFIFWDGDCVKLIGKSALQMKNELIEVGEDDHPLEFPYALDAILKQELAIREIFVRVKGSFSSEEPTSKLIPTDPSSQDESIFFTEPLSAGADYDPAIGNSTLTPSKRTLPDPVEDIESV</sequence>
<dbReference type="Proteomes" id="UP001157006">
    <property type="component" value="Chromosome 1L"/>
</dbReference>
<reference evidence="2 3" key="1">
    <citation type="submission" date="2023-01" db="EMBL/GenBank/DDBJ databases">
        <authorList>
            <person name="Kreplak J."/>
        </authorList>
    </citation>
    <scope>NUCLEOTIDE SEQUENCE [LARGE SCALE GENOMIC DNA]</scope>
</reference>
<protein>
    <submittedName>
        <fullName evidence="2">Uncharacterized protein</fullName>
    </submittedName>
</protein>
<name>A0AAV0YZX8_VICFA</name>
<evidence type="ECO:0000313" key="3">
    <source>
        <dbReference type="Proteomes" id="UP001157006"/>
    </source>
</evidence>
<dbReference type="InterPro" id="IPR012340">
    <property type="entry name" value="NA-bd_OB-fold"/>
</dbReference>
<feature type="region of interest" description="Disordered" evidence="1">
    <location>
        <begin position="430"/>
        <end position="457"/>
    </location>
</feature>
<proteinExistence type="predicted"/>
<organism evidence="2 3">
    <name type="scientific">Vicia faba</name>
    <name type="common">Broad bean</name>
    <name type="synonym">Faba vulgaris</name>
    <dbReference type="NCBI Taxonomy" id="3906"/>
    <lineage>
        <taxon>Eukaryota</taxon>
        <taxon>Viridiplantae</taxon>
        <taxon>Streptophyta</taxon>
        <taxon>Embryophyta</taxon>
        <taxon>Tracheophyta</taxon>
        <taxon>Spermatophyta</taxon>
        <taxon>Magnoliopsida</taxon>
        <taxon>eudicotyledons</taxon>
        <taxon>Gunneridae</taxon>
        <taxon>Pentapetalae</taxon>
        <taxon>rosids</taxon>
        <taxon>fabids</taxon>
        <taxon>Fabales</taxon>
        <taxon>Fabaceae</taxon>
        <taxon>Papilionoideae</taxon>
        <taxon>50 kb inversion clade</taxon>
        <taxon>NPAAA clade</taxon>
        <taxon>Hologalegina</taxon>
        <taxon>IRL clade</taxon>
        <taxon>Fabeae</taxon>
        <taxon>Vicia</taxon>
    </lineage>
</organism>
<dbReference type="Gene3D" id="2.40.50.140">
    <property type="entry name" value="Nucleic acid-binding proteins"/>
    <property type="match status" value="2"/>
</dbReference>
<dbReference type="EMBL" id="OX451736">
    <property type="protein sequence ID" value="CAI8589607.1"/>
    <property type="molecule type" value="Genomic_DNA"/>
</dbReference>
<accession>A0AAV0YZX8</accession>